<feature type="region of interest" description="Disordered" evidence="1">
    <location>
        <begin position="1"/>
        <end position="28"/>
    </location>
</feature>
<feature type="region of interest" description="Disordered" evidence="1">
    <location>
        <begin position="94"/>
        <end position="117"/>
    </location>
</feature>
<gene>
    <name evidence="2" type="ORF">PVAG01_05991</name>
</gene>
<evidence type="ECO:0000313" key="2">
    <source>
        <dbReference type="EMBL" id="KAL3421835.1"/>
    </source>
</evidence>
<feature type="compositionally biased region" description="Basic and acidic residues" evidence="1">
    <location>
        <begin position="94"/>
        <end position="108"/>
    </location>
</feature>
<accession>A0ABR4PEZ3</accession>
<dbReference type="EMBL" id="JBFCZG010000005">
    <property type="protein sequence ID" value="KAL3421835.1"/>
    <property type="molecule type" value="Genomic_DNA"/>
</dbReference>
<protein>
    <submittedName>
        <fullName evidence="2">Uncharacterized protein</fullName>
    </submittedName>
</protein>
<comment type="caution">
    <text evidence="2">The sequence shown here is derived from an EMBL/GenBank/DDBJ whole genome shotgun (WGS) entry which is preliminary data.</text>
</comment>
<proteinExistence type="predicted"/>
<dbReference type="Proteomes" id="UP001629113">
    <property type="component" value="Unassembled WGS sequence"/>
</dbReference>
<reference evidence="2 3" key="1">
    <citation type="submission" date="2024-06" db="EMBL/GenBank/DDBJ databases">
        <title>Complete genome of Phlyctema vagabunda strain 19-DSS-EL-015.</title>
        <authorList>
            <person name="Fiorenzani C."/>
        </authorList>
    </citation>
    <scope>NUCLEOTIDE SEQUENCE [LARGE SCALE GENOMIC DNA]</scope>
    <source>
        <strain evidence="2 3">19-DSS-EL-015</strain>
    </source>
</reference>
<sequence length="544" mass="61339">MSPHTKSSDDTSTYGEIVEQQHDPKYSGPPSLQFISVGPGGTISSAKTVRSHAIKAHHQNKRDLQKAHWERLSQQRHRRLRPTRAIVIEDAIDPSKDADEGLGTEDHGTASGGANEGRVTKLQSTLSLTTLSARPHRRELIPYAWFEKDGPVLYIDQSKWPFPNPFRVTASDRSDQSPVTLTPRQSHWMPYIRPPDVVSVKGAVLDPQVLLWIGQTPECFRFRVQTIRWIQDQLQDPLRMTSNATIGAIMTFTMWTAGYGNPAEISRHMDAIQKIVDIRGGFLSYEGDGAMMPKLTSFDSLVAVLTGEPLRFPRVEYCVARPLTYVANRRLFHFESPLHGTSDFEEIIEHHQNRDAIVVLLNDMRRLVKESDAERCLLLGGLDRAPAPPCYAVHFNEEARAAYTIPLLTLPLLSTCHEGQHEHVLETLQAAAVIFSRSLENPRIDFAASPANDTAFAQLGAAFAKCTPDDFWSRYPGILLWVLLVATAAARNRREAPFWIFYLSRVADFARAESWLAQSAAVRRFVDLQRWGREREREREGAAF</sequence>
<evidence type="ECO:0000256" key="1">
    <source>
        <dbReference type="SAM" id="MobiDB-lite"/>
    </source>
</evidence>
<name>A0ABR4PEZ3_9HELO</name>
<dbReference type="PANTHER" id="PTHR37540">
    <property type="entry name" value="TRANSCRIPTION FACTOR (ACR-2), PUTATIVE-RELATED-RELATED"/>
    <property type="match status" value="1"/>
</dbReference>
<dbReference type="PANTHER" id="PTHR37540:SF10">
    <property type="entry name" value="SIGMA-70 REGION 2 FAMILY PROTEIN"/>
    <property type="match status" value="1"/>
</dbReference>
<keyword evidence="3" id="KW-1185">Reference proteome</keyword>
<evidence type="ECO:0000313" key="3">
    <source>
        <dbReference type="Proteomes" id="UP001629113"/>
    </source>
</evidence>
<organism evidence="2 3">
    <name type="scientific">Phlyctema vagabunda</name>
    <dbReference type="NCBI Taxonomy" id="108571"/>
    <lineage>
        <taxon>Eukaryota</taxon>
        <taxon>Fungi</taxon>
        <taxon>Dikarya</taxon>
        <taxon>Ascomycota</taxon>
        <taxon>Pezizomycotina</taxon>
        <taxon>Leotiomycetes</taxon>
        <taxon>Helotiales</taxon>
        <taxon>Dermateaceae</taxon>
        <taxon>Phlyctema</taxon>
    </lineage>
</organism>